<sequence>MTFEMTDSLNRVENALAELGREKLLGRLRAGRSTDDIRRNLDAVGLSSSESLEKLFGWHDGTDTSDAILDDIHMFPGFYLLTLDDALANYRAFVEDPRWQRGWLPLFANGGGDFYVLDSASAGDGPVRHFRIDETEHPVEFSSITTFLAAIATCFEGGVFFVDASGYLEMDDQAFATVAGRVDPTVQWWKG</sequence>
<evidence type="ECO:0000259" key="1">
    <source>
        <dbReference type="Pfam" id="PF09346"/>
    </source>
</evidence>
<organism evidence="2 3">
    <name type="scientific">Promicromonospora iranensis</name>
    <dbReference type="NCBI Taxonomy" id="1105144"/>
    <lineage>
        <taxon>Bacteria</taxon>
        <taxon>Bacillati</taxon>
        <taxon>Actinomycetota</taxon>
        <taxon>Actinomycetes</taxon>
        <taxon>Micrococcales</taxon>
        <taxon>Promicromonosporaceae</taxon>
        <taxon>Promicromonospora</taxon>
    </lineage>
</organism>
<evidence type="ECO:0000313" key="3">
    <source>
        <dbReference type="Proteomes" id="UP001183585"/>
    </source>
</evidence>
<dbReference type="RefSeq" id="WP_274992140.1">
    <property type="nucleotide sequence ID" value="NZ_JAJQQP010000002.1"/>
</dbReference>
<dbReference type="InterPro" id="IPR037883">
    <property type="entry name" value="Knr4/Smi1-like_sf"/>
</dbReference>
<protein>
    <submittedName>
        <fullName evidence="2">Cell wall assembly regulator SMI1</fullName>
    </submittedName>
</protein>
<proteinExistence type="predicted"/>
<dbReference type="SUPFAM" id="SSF160631">
    <property type="entry name" value="SMI1/KNR4-like"/>
    <property type="match status" value="1"/>
</dbReference>
<gene>
    <name evidence="2" type="ORF">J2S48_000467</name>
</gene>
<dbReference type="Proteomes" id="UP001183585">
    <property type="component" value="Unassembled WGS sequence"/>
</dbReference>
<reference evidence="2 3" key="1">
    <citation type="submission" date="2023-07" db="EMBL/GenBank/DDBJ databases">
        <title>Sequencing the genomes of 1000 actinobacteria strains.</title>
        <authorList>
            <person name="Klenk H.-P."/>
        </authorList>
    </citation>
    <scope>NUCLEOTIDE SEQUENCE [LARGE SCALE GENOMIC DNA]</scope>
    <source>
        <strain evidence="2 3">DSM 45554</strain>
    </source>
</reference>
<dbReference type="InterPro" id="IPR018958">
    <property type="entry name" value="Knr4/Smi1-like_dom"/>
</dbReference>
<keyword evidence="3" id="KW-1185">Reference proteome</keyword>
<dbReference type="EMBL" id="JAVDYE010000001">
    <property type="protein sequence ID" value="MDR7380952.1"/>
    <property type="molecule type" value="Genomic_DNA"/>
</dbReference>
<accession>A0ABU2CHZ6</accession>
<name>A0ABU2CHZ6_9MICO</name>
<evidence type="ECO:0000313" key="2">
    <source>
        <dbReference type="EMBL" id="MDR7380952.1"/>
    </source>
</evidence>
<dbReference type="Pfam" id="PF09346">
    <property type="entry name" value="SMI1_KNR4"/>
    <property type="match status" value="1"/>
</dbReference>
<feature type="domain" description="Knr4/Smi1-like" evidence="1">
    <location>
        <begin position="49"/>
        <end position="149"/>
    </location>
</feature>
<comment type="caution">
    <text evidence="2">The sequence shown here is derived from an EMBL/GenBank/DDBJ whole genome shotgun (WGS) entry which is preliminary data.</text>
</comment>